<sequence>MKRPALTFAIPALCLATASVAVAEMPAAAQWDIGPWVRGRNYSVGMPAHPTPGANGSVSFAFPRTGSGEIDAMTTAVYPLDGAQQLTMRYRIDAPAGTRFVPSENPEQTATVSLYFQRARDTWTAKGKYASYRWYVPARAVIPLAPGEHTVTVRFDERWTNVNGQPNSSDPAGFRASLRDTSQIGIAFGWMGRRSHGVHATGPARFTLLDLDIR</sequence>
<protein>
    <submittedName>
        <fullName evidence="2">Uncharacterized protein</fullName>
    </submittedName>
</protein>
<dbReference type="EMBL" id="RAHJ01000018">
    <property type="protein sequence ID" value="RJX67936.1"/>
    <property type="molecule type" value="Genomic_DNA"/>
</dbReference>
<comment type="caution">
    <text evidence="2">The sequence shown here is derived from an EMBL/GenBank/DDBJ whole genome shotgun (WGS) entry which is preliminary data.</text>
</comment>
<gene>
    <name evidence="2" type="ORF">D6858_08290</name>
</gene>
<dbReference type="Proteomes" id="UP000284322">
    <property type="component" value="Unassembled WGS sequence"/>
</dbReference>
<feature type="chain" id="PRO_5019186921" evidence="1">
    <location>
        <begin position="24"/>
        <end position="214"/>
    </location>
</feature>
<keyword evidence="3" id="KW-1185">Reference proteome</keyword>
<keyword evidence="1" id="KW-0732">Signal</keyword>
<organism evidence="2 3">
    <name type="scientific">Tsuneonella suprasediminis</name>
    <dbReference type="NCBI Taxonomy" id="2306996"/>
    <lineage>
        <taxon>Bacteria</taxon>
        <taxon>Pseudomonadati</taxon>
        <taxon>Pseudomonadota</taxon>
        <taxon>Alphaproteobacteria</taxon>
        <taxon>Sphingomonadales</taxon>
        <taxon>Erythrobacteraceae</taxon>
        <taxon>Tsuneonella</taxon>
    </lineage>
</organism>
<reference evidence="2 3" key="1">
    <citation type="submission" date="2018-09" db="EMBL/GenBank/DDBJ databases">
        <title>Altererythrobacter sp.Ery1 and Ery12, the genome sequencing of novel strains in genus Alterythrobacter.</title>
        <authorList>
            <person name="Cheng H."/>
            <person name="Wu Y.-H."/>
            <person name="Fang C."/>
            <person name="Xu X.-W."/>
        </authorList>
    </citation>
    <scope>NUCLEOTIDE SEQUENCE [LARGE SCALE GENOMIC DNA]</scope>
    <source>
        <strain evidence="2 3">Ery12</strain>
    </source>
</reference>
<dbReference type="RefSeq" id="WP_120108943.1">
    <property type="nucleotide sequence ID" value="NZ_RAHJ01000018.1"/>
</dbReference>
<proteinExistence type="predicted"/>
<evidence type="ECO:0000256" key="1">
    <source>
        <dbReference type="SAM" id="SignalP"/>
    </source>
</evidence>
<evidence type="ECO:0000313" key="3">
    <source>
        <dbReference type="Proteomes" id="UP000284322"/>
    </source>
</evidence>
<evidence type="ECO:0000313" key="2">
    <source>
        <dbReference type="EMBL" id="RJX67936.1"/>
    </source>
</evidence>
<accession>A0A419R1U4</accession>
<dbReference type="OrthoDB" id="7447024at2"/>
<feature type="signal peptide" evidence="1">
    <location>
        <begin position="1"/>
        <end position="23"/>
    </location>
</feature>
<dbReference type="AlphaFoldDB" id="A0A419R1U4"/>
<name>A0A419R1U4_9SPHN</name>